<sequence>MTLLMVYTLLGSQTLQNLTDKLSITIVIYNSKISRFYHVNASLDKGILFLES</sequence>
<name>A0A8H8YZZ8_9PROT</name>
<proteinExistence type="predicted"/>
<evidence type="ECO:0000313" key="1">
    <source>
        <dbReference type="EMBL" id="CAE6506096.1"/>
    </source>
</evidence>
<organism evidence="1 2">
    <name type="scientific">Nitrosomonas nitrosa</name>
    <dbReference type="NCBI Taxonomy" id="52442"/>
    <lineage>
        <taxon>Bacteria</taxon>
        <taxon>Pseudomonadati</taxon>
        <taxon>Pseudomonadota</taxon>
        <taxon>Betaproteobacteria</taxon>
        <taxon>Nitrosomonadales</taxon>
        <taxon>Nitrosomonadaceae</taxon>
        <taxon>Nitrosomonas</taxon>
    </lineage>
</organism>
<evidence type="ECO:0000313" key="2">
    <source>
        <dbReference type="Proteomes" id="UP000601736"/>
    </source>
</evidence>
<dbReference type="Proteomes" id="UP000601736">
    <property type="component" value="Unassembled WGS sequence"/>
</dbReference>
<protein>
    <submittedName>
        <fullName evidence="1">Uncharacterized protein</fullName>
    </submittedName>
</protein>
<accession>A0A8H8YZZ8</accession>
<dbReference type="AlphaFoldDB" id="A0A8H8YZZ8"/>
<gene>
    <name evidence="1" type="ORF">NMYAN_210024</name>
</gene>
<comment type="caution">
    <text evidence="1">The sequence shown here is derived from an EMBL/GenBank/DDBJ whole genome shotgun (WGS) entry which is preliminary data.</text>
</comment>
<dbReference type="EMBL" id="CAJNAP010000014">
    <property type="protein sequence ID" value="CAE6506096.1"/>
    <property type="molecule type" value="Genomic_DNA"/>
</dbReference>
<reference evidence="1" key="1">
    <citation type="submission" date="2021-02" db="EMBL/GenBank/DDBJ databases">
        <authorList>
            <person name="Han P."/>
        </authorList>
    </citation>
    <scope>NUCLEOTIDE SEQUENCE</scope>
    <source>
        <strain evidence="1">Nitrosomonas nitrosa 18-3D</strain>
    </source>
</reference>